<comment type="caution">
    <text evidence="1">The sequence shown here is derived from an EMBL/GenBank/DDBJ whole genome shotgun (WGS) entry which is preliminary data.</text>
</comment>
<dbReference type="EMBL" id="BGPR01000196">
    <property type="protein sequence ID" value="GBM03902.1"/>
    <property type="molecule type" value="Genomic_DNA"/>
</dbReference>
<sequence length="81" mass="9284">MNFGRESVAFYFVTFSTVQWTSNFVKISIFNEFHYLMEKVLVWEVGVAVTTLHPASSCIAMNYMPVEDADAIMQSRACFEV</sequence>
<name>A0A4Y2CHK4_ARAVE</name>
<dbReference type="Proteomes" id="UP000499080">
    <property type="component" value="Unassembled WGS sequence"/>
</dbReference>
<accession>A0A4Y2CHK4</accession>
<reference evidence="1 2" key="1">
    <citation type="journal article" date="2019" name="Sci. Rep.">
        <title>Orb-weaving spider Araneus ventricosus genome elucidates the spidroin gene catalogue.</title>
        <authorList>
            <person name="Kono N."/>
            <person name="Nakamura H."/>
            <person name="Ohtoshi R."/>
            <person name="Moran D.A.P."/>
            <person name="Shinohara A."/>
            <person name="Yoshida Y."/>
            <person name="Fujiwara M."/>
            <person name="Mori M."/>
            <person name="Tomita M."/>
            <person name="Arakawa K."/>
        </authorList>
    </citation>
    <scope>NUCLEOTIDE SEQUENCE [LARGE SCALE GENOMIC DNA]</scope>
</reference>
<dbReference type="AlphaFoldDB" id="A0A4Y2CHK4"/>
<protein>
    <submittedName>
        <fullName evidence="1">Uncharacterized protein</fullName>
    </submittedName>
</protein>
<proteinExistence type="predicted"/>
<gene>
    <name evidence="1" type="ORF">AVEN_185401_1</name>
</gene>
<evidence type="ECO:0000313" key="1">
    <source>
        <dbReference type="EMBL" id="GBM03902.1"/>
    </source>
</evidence>
<keyword evidence="2" id="KW-1185">Reference proteome</keyword>
<evidence type="ECO:0000313" key="2">
    <source>
        <dbReference type="Proteomes" id="UP000499080"/>
    </source>
</evidence>
<organism evidence="1 2">
    <name type="scientific">Araneus ventricosus</name>
    <name type="common">Orbweaver spider</name>
    <name type="synonym">Epeira ventricosa</name>
    <dbReference type="NCBI Taxonomy" id="182803"/>
    <lineage>
        <taxon>Eukaryota</taxon>
        <taxon>Metazoa</taxon>
        <taxon>Ecdysozoa</taxon>
        <taxon>Arthropoda</taxon>
        <taxon>Chelicerata</taxon>
        <taxon>Arachnida</taxon>
        <taxon>Araneae</taxon>
        <taxon>Araneomorphae</taxon>
        <taxon>Entelegynae</taxon>
        <taxon>Araneoidea</taxon>
        <taxon>Araneidae</taxon>
        <taxon>Araneus</taxon>
    </lineage>
</organism>